<dbReference type="Proteomes" id="UP000189670">
    <property type="component" value="Unassembled WGS sequence"/>
</dbReference>
<organism evidence="1 2">
    <name type="scientific">Candidatus Magnetoglobus multicellularis str. Araruama</name>
    <dbReference type="NCBI Taxonomy" id="890399"/>
    <lineage>
        <taxon>Bacteria</taxon>
        <taxon>Pseudomonadati</taxon>
        <taxon>Thermodesulfobacteriota</taxon>
        <taxon>Desulfobacteria</taxon>
        <taxon>Desulfobacterales</taxon>
        <taxon>Desulfobacteraceae</taxon>
        <taxon>Candidatus Magnetoglobus</taxon>
    </lineage>
</organism>
<proteinExistence type="predicted"/>
<evidence type="ECO:0000313" key="2">
    <source>
        <dbReference type="Proteomes" id="UP000189670"/>
    </source>
</evidence>
<accession>A0A1V1NRE8</accession>
<evidence type="ECO:0000313" key="1">
    <source>
        <dbReference type="EMBL" id="ETR65147.1"/>
    </source>
</evidence>
<comment type="caution">
    <text evidence="1">The sequence shown here is derived from an EMBL/GenBank/DDBJ whole genome shotgun (WGS) entry which is preliminary data.</text>
</comment>
<dbReference type="AlphaFoldDB" id="A0A1V1NRE8"/>
<protein>
    <submittedName>
        <fullName evidence="1">Uncharacterized protein</fullName>
    </submittedName>
</protein>
<reference evidence="2" key="1">
    <citation type="submission" date="2012-11" db="EMBL/GenBank/DDBJ databases">
        <authorList>
            <person name="Lucero-Rivera Y.E."/>
            <person name="Tovar-Ramirez D."/>
        </authorList>
    </citation>
    <scope>NUCLEOTIDE SEQUENCE [LARGE SCALE GENOMIC DNA]</scope>
    <source>
        <strain evidence="2">Araruama</strain>
    </source>
</reference>
<gene>
    <name evidence="1" type="ORF">OMM_14734</name>
</gene>
<name>A0A1V1NRE8_9BACT</name>
<dbReference type="EMBL" id="ATBP01003156">
    <property type="protein sequence ID" value="ETR65147.1"/>
    <property type="molecule type" value="Genomic_DNA"/>
</dbReference>
<sequence length="86" mass="9521">MYRIFGKPFLGYTHTLPLGWSLLGAAFEPALMPTSTSYEPEMDDCIKVMYTFDDGGYIRVTAFDPGAGYWVNVYGSDACEVCVDGQ</sequence>